<accession>A0A951IVR8</accession>
<keyword evidence="3" id="KW-0067">ATP-binding</keyword>
<dbReference type="GO" id="GO:0005524">
    <property type="term" value="F:ATP binding"/>
    <property type="evidence" value="ECO:0007669"/>
    <property type="project" value="UniProtKB-KW"/>
</dbReference>
<dbReference type="Proteomes" id="UP000727490">
    <property type="component" value="Unassembled WGS sequence"/>
</dbReference>
<evidence type="ECO:0000256" key="1">
    <source>
        <dbReference type="ARBA" id="ARBA00022741"/>
    </source>
</evidence>
<proteinExistence type="predicted"/>
<gene>
    <name evidence="5" type="ORF">EGN73_10060</name>
</gene>
<dbReference type="EMBL" id="RPHB01000004">
    <property type="protein sequence ID" value="MBW3468155.1"/>
    <property type="molecule type" value="Genomic_DNA"/>
</dbReference>
<evidence type="ECO:0000259" key="4">
    <source>
        <dbReference type="SMART" id="SM00797"/>
    </source>
</evidence>
<protein>
    <submittedName>
        <fullName evidence="5">Biotin-dependent carboxyltransferase</fullName>
    </submittedName>
</protein>
<keyword evidence="2" id="KW-0378">Hydrolase</keyword>
<dbReference type="InterPro" id="IPR003778">
    <property type="entry name" value="CT_A_B"/>
</dbReference>
<keyword evidence="1" id="KW-0547">Nucleotide-binding</keyword>
<dbReference type="InterPro" id="IPR052708">
    <property type="entry name" value="PxpC"/>
</dbReference>
<keyword evidence="6" id="KW-1185">Reference proteome</keyword>
<dbReference type="GO" id="GO:0016787">
    <property type="term" value="F:hydrolase activity"/>
    <property type="evidence" value="ECO:0007669"/>
    <property type="project" value="UniProtKB-KW"/>
</dbReference>
<feature type="domain" description="Carboxyltransferase" evidence="4">
    <location>
        <begin position="29"/>
        <end position="289"/>
    </location>
</feature>
<name>A0A951IVR8_9BACT</name>
<evidence type="ECO:0000256" key="3">
    <source>
        <dbReference type="ARBA" id="ARBA00022840"/>
    </source>
</evidence>
<dbReference type="SMART" id="SM00797">
    <property type="entry name" value="AHS2"/>
    <property type="match status" value="1"/>
</dbReference>
<evidence type="ECO:0000313" key="5">
    <source>
        <dbReference type="EMBL" id="MBW3468155.1"/>
    </source>
</evidence>
<dbReference type="PANTHER" id="PTHR43309:SF5">
    <property type="entry name" value="5-OXOPROLINASE SUBUNIT C"/>
    <property type="match status" value="1"/>
</dbReference>
<dbReference type="PANTHER" id="PTHR43309">
    <property type="entry name" value="5-OXOPROLINASE SUBUNIT C"/>
    <property type="match status" value="1"/>
</dbReference>
<sequence>MIKLPAYIQFTQPGLMTSVQDLGRFGQAQYGIPYSGAMDRYAVAQVNFILRNPKDAAVLEMSGTGPEMVFESETRIVFAGAETEVLLNQKPVKYGEVIEIQPEDHVVVKRIKKGQWAYMGIQGGFESESVAGSKSWYPGITSRDRIIKGDSLCYLSEPDRYYPPVETKAKIRSDWFRVSTLKVYPGPEWDQLPDLLHNRILHKAFRISDMVNRMAYQLEEVIAHELEPILTSPVYPGTIQLTPAGKLIILMRDAQVTGGYPRILQVENTSLNVLSQKKPKEKINFKLLT</sequence>
<evidence type="ECO:0000256" key="2">
    <source>
        <dbReference type="ARBA" id="ARBA00022801"/>
    </source>
</evidence>
<organism evidence="5 6">
    <name type="scientific">Arthrospiribacter ruber</name>
    <dbReference type="NCBI Taxonomy" id="2487934"/>
    <lineage>
        <taxon>Bacteria</taxon>
        <taxon>Pseudomonadati</taxon>
        <taxon>Bacteroidota</taxon>
        <taxon>Cytophagia</taxon>
        <taxon>Cytophagales</taxon>
        <taxon>Cyclobacteriaceae</taxon>
        <taxon>Arthrospiribacter</taxon>
    </lineage>
</organism>
<dbReference type="AlphaFoldDB" id="A0A951IVR8"/>
<dbReference type="Pfam" id="PF02626">
    <property type="entry name" value="CT_A_B"/>
    <property type="match status" value="1"/>
</dbReference>
<reference evidence="5 6" key="1">
    <citation type="journal article" date="2020" name="Syst. Appl. Microbiol.">
        <title>Arthrospiribacter ruber gen. nov., sp. nov., a novel bacterium isolated from Arthrospira cultures.</title>
        <authorList>
            <person name="Waleron M."/>
            <person name="Misztak A."/>
            <person name="Waleron M.M."/>
            <person name="Furmaniak M."/>
            <person name="Mrozik A."/>
            <person name="Waleron K."/>
        </authorList>
    </citation>
    <scope>NUCLEOTIDE SEQUENCE [LARGE SCALE GENOMIC DNA]</scope>
    <source>
        <strain evidence="5 6">DPMB0001</strain>
    </source>
</reference>
<comment type="caution">
    <text evidence="5">The sequence shown here is derived from an EMBL/GenBank/DDBJ whole genome shotgun (WGS) entry which is preliminary data.</text>
</comment>
<evidence type="ECO:0000313" key="6">
    <source>
        <dbReference type="Proteomes" id="UP000727490"/>
    </source>
</evidence>